<protein>
    <submittedName>
        <fullName evidence="3">FecR domain-containing protein</fullName>
    </submittedName>
</protein>
<gene>
    <name evidence="3" type="ORF">K7J14_01865</name>
</gene>
<comment type="caution">
    <text evidence="3">The sequence shown here is derived from an EMBL/GenBank/DDBJ whole genome shotgun (WGS) entry which is preliminary data.</text>
</comment>
<proteinExistence type="predicted"/>
<feature type="signal peptide" evidence="1">
    <location>
        <begin position="1"/>
        <end position="21"/>
    </location>
</feature>
<dbReference type="RefSeq" id="WP_230752433.1">
    <property type="nucleotide sequence ID" value="NZ_JAINWA010000001.1"/>
</dbReference>
<feature type="chain" id="PRO_5042183910" evidence="1">
    <location>
        <begin position="22"/>
        <end position="235"/>
    </location>
</feature>
<feature type="domain" description="FecR protein" evidence="2">
    <location>
        <begin position="57"/>
        <end position="137"/>
    </location>
</feature>
<dbReference type="Pfam" id="PF04773">
    <property type="entry name" value="FecR"/>
    <property type="match status" value="1"/>
</dbReference>
<name>A0AAE3JJY1_9SPIR</name>
<evidence type="ECO:0000313" key="4">
    <source>
        <dbReference type="Proteomes" id="UP001198163"/>
    </source>
</evidence>
<evidence type="ECO:0000256" key="1">
    <source>
        <dbReference type="SAM" id="SignalP"/>
    </source>
</evidence>
<reference evidence="3" key="1">
    <citation type="submission" date="2021-08" db="EMBL/GenBank/DDBJ databases">
        <title>Comparative analyses of Brucepasteria parasyntrophica and Teretinema zuelzerae.</title>
        <authorList>
            <person name="Song Y."/>
            <person name="Brune A."/>
        </authorList>
    </citation>
    <scope>NUCLEOTIDE SEQUENCE</scope>
    <source>
        <strain evidence="3">DSM 1903</strain>
    </source>
</reference>
<dbReference type="PANTHER" id="PTHR38731:SF1">
    <property type="entry name" value="FECR PROTEIN DOMAIN-CONTAINING PROTEIN"/>
    <property type="match status" value="1"/>
</dbReference>
<dbReference type="InterPro" id="IPR006860">
    <property type="entry name" value="FecR"/>
</dbReference>
<evidence type="ECO:0000313" key="3">
    <source>
        <dbReference type="EMBL" id="MCD1653444.1"/>
    </source>
</evidence>
<accession>A0AAE3JJY1</accession>
<keyword evidence="1" id="KW-0732">Signal</keyword>
<sequence>MKTKLISAGILFALVLGSAHALDGQIVSISGKVEAQNQSGTWIPLKAGDALVAGTMISTGFKSEATVKLGASVLTIKPLTRMTLTQLLEKEDTVDTELYLEVGNVKAEVNSLNNKKNGFTVRSPVATASVRGTVFEMGEELVILQGAVVFTSPVGQKRTGSAGQELKITNDSVSSPVAALQTQMATIVLSSTPSTEVKSAIKATSVTAETVPPPAVSAAAPVVIPASASLAVSID</sequence>
<keyword evidence="4" id="KW-1185">Reference proteome</keyword>
<organism evidence="3 4">
    <name type="scientific">Teretinema zuelzerae</name>
    <dbReference type="NCBI Taxonomy" id="156"/>
    <lineage>
        <taxon>Bacteria</taxon>
        <taxon>Pseudomonadati</taxon>
        <taxon>Spirochaetota</taxon>
        <taxon>Spirochaetia</taxon>
        <taxon>Spirochaetales</taxon>
        <taxon>Treponemataceae</taxon>
        <taxon>Teretinema</taxon>
    </lineage>
</organism>
<dbReference type="PANTHER" id="PTHR38731">
    <property type="entry name" value="LIPL45-RELATED LIPOPROTEIN-RELATED"/>
    <property type="match status" value="1"/>
</dbReference>
<evidence type="ECO:0000259" key="2">
    <source>
        <dbReference type="Pfam" id="PF04773"/>
    </source>
</evidence>
<dbReference type="Proteomes" id="UP001198163">
    <property type="component" value="Unassembled WGS sequence"/>
</dbReference>
<dbReference type="EMBL" id="JAINWA010000001">
    <property type="protein sequence ID" value="MCD1653444.1"/>
    <property type="molecule type" value="Genomic_DNA"/>
</dbReference>
<dbReference type="AlphaFoldDB" id="A0AAE3JJY1"/>